<evidence type="ECO:0000313" key="1">
    <source>
        <dbReference type="EMBL" id="SMF82062.1"/>
    </source>
</evidence>
<organism evidence="1 2">
    <name type="scientific">Tistlia consotensis USBA 355</name>
    <dbReference type="NCBI Taxonomy" id="560819"/>
    <lineage>
        <taxon>Bacteria</taxon>
        <taxon>Pseudomonadati</taxon>
        <taxon>Pseudomonadota</taxon>
        <taxon>Alphaproteobacteria</taxon>
        <taxon>Rhodospirillales</taxon>
        <taxon>Rhodovibrionaceae</taxon>
        <taxon>Tistlia</taxon>
    </lineage>
</organism>
<accession>A0A1Y6CWK0</accession>
<sequence length="257" mass="27567">MVGPTQRPEERFAGDALVEYFGGRERCSVAAGRDPPDLELTLCGEVVGIEVSQLVQPTIAPDGSLGSRIGQDDAGLRLLDRLDEALGPSVPESIELGVTFELPIAKPKRFESELAAWLMELLAAGPPAGEAKRAVLGTAVRVCAHTRRPGCRRKKRIWGVLGSGNTSADIALNAQLVLEQRISAKQRACAAVPDSLWLALLNDYWLADAETYALAARQIDVEHRFARILLIDGQGRVSELETCSTPASQAPSKPAPP</sequence>
<dbReference type="RefSeq" id="WP_085126817.1">
    <property type="nucleotide sequence ID" value="NZ_FWZX01000045.1"/>
</dbReference>
<dbReference type="STRING" id="560819.SAMN05428998_14522"/>
<dbReference type="EMBL" id="FWZX01000045">
    <property type="protein sequence ID" value="SMF82062.1"/>
    <property type="molecule type" value="Genomic_DNA"/>
</dbReference>
<evidence type="ECO:0000313" key="2">
    <source>
        <dbReference type="Proteomes" id="UP000192917"/>
    </source>
</evidence>
<gene>
    <name evidence="1" type="ORF">SAMN05428998_14522</name>
</gene>
<reference evidence="1 2" key="1">
    <citation type="submission" date="2017-04" db="EMBL/GenBank/DDBJ databases">
        <authorList>
            <person name="Afonso C.L."/>
            <person name="Miller P.J."/>
            <person name="Scott M.A."/>
            <person name="Spackman E."/>
            <person name="Goraichik I."/>
            <person name="Dimitrov K.M."/>
            <person name="Suarez D.L."/>
            <person name="Swayne D.E."/>
        </authorList>
    </citation>
    <scope>NUCLEOTIDE SEQUENCE [LARGE SCALE GENOMIC DNA]</scope>
    <source>
        <strain evidence="1 2">USBA 355</strain>
    </source>
</reference>
<name>A0A1Y6CWK0_9PROT</name>
<dbReference type="AlphaFoldDB" id="A0A1Y6CWK0"/>
<dbReference type="Proteomes" id="UP000192917">
    <property type="component" value="Unassembled WGS sequence"/>
</dbReference>
<keyword evidence="2" id="KW-1185">Reference proteome</keyword>
<proteinExistence type="predicted"/>
<protein>
    <submittedName>
        <fullName evidence="1">Uncharacterized protein</fullName>
    </submittedName>
</protein>